<gene>
    <name evidence="6" type="ORF">WA026_004692</name>
</gene>
<dbReference type="GO" id="GO:0005634">
    <property type="term" value="C:nucleus"/>
    <property type="evidence" value="ECO:0007669"/>
    <property type="project" value="UniProtKB-SubCell"/>
</dbReference>
<keyword evidence="3" id="KW-0863">Zinc-finger</keyword>
<organism evidence="6 7">
    <name type="scientific">Henosepilachna vigintioctopunctata</name>
    <dbReference type="NCBI Taxonomy" id="420089"/>
    <lineage>
        <taxon>Eukaryota</taxon>
        <taxon>Metazoa</taxon>
        <taxon>Ecdysozoa</taxon>
        <taxon>Arthropoda</taxon>
        <taxon>Hexapoda</taxon>
        <taxon>Insecta</taxon>
        <taxon>Pterygota</taxon>
        <taxon>Neoptera</taxon>
        <taxon>Endopterygota</taxon>
        <taxon>Coleoptera</taxon>
        <taxon>Polyphaga</taxon>
        <taxon>Cucujiformia</taxon>
        <taxon>Coccinelloidea</taxon>
        <taxon>Coccinellidae</taxon>
        <taxon>Epilachninae</taxon>
        <taxon>Epilachnini</taxon>
        <taxon>Henosepilachna</taxon>
    </lineage>
</organism>
<dbReference type="GO" id="GO:0006325">
    <property type="term" value="P:chromatin organization"/>
    <property type="evidence" value="ECO:0007669"/>
    <property type="project" value="TreeGrafter"/>
</dbReference>
<evidence type="ECO:0000256" key="4">
    <source>
        <dbReference type="ARBA" id="ARBA00022833"/>
    </source>
</evidence>
<dbReference type="PANTHER" id="PTHR13340:SF2">
    <property type="entry name" value="GATA ZINC FINGER DOMAIN-CONTAINING PROTEIN 1"/>
    <property type="match status" value="1"/>
</dbReference>
<evidence type="ECO:0008006" key="8">
    <source>
        <dbReference type="Google" id="ProtNLM"/>
    </source>
</evidence>
<reference evidence="6 7" key="1">
    <citation type="submission" date="2023-03" db="EMBL/GenBank/DDBJ databases">
        <title>Genome insight into feeding habits of ladybird beetles.</title>
        <authorList>
            <person name="Li H.-S."/>
            <person name="Huang Y.-H."/>
            <person name="Pang H."/>
        </authorList>
    </citation>
    <scope>NUCLEOTIDE SEQUENCE [LARGE SCALE GENOMIC DNA]</scope>
    <source>
        <strain evidence="6">SYSU_2023b</strain>
        <tissue evidence="6">Whole body</tissue>
    </source>
</reference>
<keyword evidence="2" id="KW-0479">Metal-binding</keyword>
<evidence type="ECO:0000256" key="2">
    <source>
        <dbReference type="ARBA" id="ARBA00022723"/>
    </source>
</evidence>
<name>A0AAW1V8E8_9CUCU</name>
<accession>A0AAW1V8E8</accession>
<evidence type="ECO:0000256" key="5">
    <source>
        <dbReference type="ARBA" id="ARBA00023242"/>
    </source>
</evidence>
<evidence type="ECO:0000313" key="7">
    <source>
        <dbReference type="Proteomes" id="UP001431783"/>
    </source>
</evidence>
<comment type="subcellular location">
    <subcellularLocation>
        <location evidence="1">Nucleus</location>
    </subcellularLocation>
</comment>
<dbReference type="PANTHER" id="PTHR13340">
    <property type="entry name" value="GATA ZINC FINGER DOMAIN-CONTAINING"/>
    <property type="match status" value="1"/>
</dbReference>
<keyword evidence="7" id="KW-1185">Reference proteome</keyword>
<keyword evidence="5" id="KW-0539">Nucleus</keyword>
<dbReference type="EMBL" id="JARQZJ010000122">
    <property type="protein sequence ID" value="KAK9889419.1"/>
    <property type="molecule type" value="Genomic_DNA"/>
</dbReference>
<sequence>MPLRGTPICLKCRATESPLWTNAENLGAICLNCVNESKESIKTAVAGPSVSDIKPPKHKQRATRSTRLNPFALPRFCGPKGRGRRSIFKKSPSKAPDAIATPVTSSSVFSLGTYYQIGDLVSIIGDDDNIYYAQIRGLLTDQYCEKSAVITWLLPTRESPPPNEGFDPATYIIGPEEDTPRSLRCMNFLMHAPSDYYKSVNTPYPNISAPALPGYVWTSLRPLEQPIEVIEID</sequence>
<comment type="caution">
    <text evidence="6">The sequence shown here is derived from an EMBL/GenBank/DDBJ whole genome shotgun (WGS) entry which is preliminary data.</text>
</comment>
<dbReference type="AlphaFoldDB" id="A0AAW1V8E8"/>
<evidence type="ECO:0000313" key="6">
    <source>
        <dbReference type="EMBL" id="KAK9889419.1"/>
    </source>
</evidence>
<protein>
    <recommendedName>
        <fullName evidence="8">GATA zinc finger domain-containing protein 1</fullName>
    </recommendedName>
</protein>
<dbReference type="InterPro" id="IPR039050">
    <property type="entry name" value="GATAD1"/>
</dbReference>
<evidence type="ECO:0000256" key="3">
    <source>
        <dbReference type="ARBA" id="ARBA00022771"/>
    </source>
</evidence>
<evidence type="ECO:0000256" key="1">
    <source>
        <dbReference type="ARBA" id="ARBA00004123"/>
    </source>
</evidence>
<dbReference type="GO" id="GO:0008270">
    <property type="term" value="F:zinc ion binding"/>
    <property type="evidence" value="ECO:0007669"/>
    <property type="project" value="UniProtKB-KW"/>
</dbReference>
<dbReference type="Proteomes" id="UP001431783">
    <property type="component" value="Unassembled WGS sequence"/>
</dbReference>
<keyword evidence="4" id="KW-0862">Zinc</keyword>
<proteinExistence type="predicted"/>